<keyword evidence="4 6" id="KW-1133">Transmembrane helix</keyword>
<dbReference type="InterPro" id="IPR052027">
    <property type="entry name" value="PspC"/>
</dbReference>
<accession>A0A2A4X4B7</accession>
<protein>
    <recommendedName>
        <fullName evidence="7">Phage shock protein PspC N-terminal domain-containing protein</fullName>
    </recommendedName>
</protein>
<feature type="transmembrane region" description="Helical" evidence="6">
    <location>
        <begin position="45"/>
        <end position="70"/>
    </location>
</feature>
<dbReference type="InterPro" id="IPR007168">
    <property type="entry name" value="Phageshock_PspC_N"/>
</dbReference>
<dbReference type="Proteomes" id="UP000218775">
    <property type="component" value="Unassembled WGS sequence"/>
</dbReference>
<keyword evidence="5 6" id="KW-0472">Membrane</keyword>
<proteinExistence type="predicted"/>
<evidence type="ECO:0000313" key="9">
    <source>
        <dbReference type="Proteomes" id="UP000218775"/>
    </source>
</evidence>
<sequence length="75" mass="8523">MPEGPKTYVQVNANKLQRSRKQRKIAGICGGLAEYFKVDPTLVRIVFIVITCITGFFPMFITYVIGVFLIPENRD</sequence>
<evidence type="ECO:0000256" key="5">
    <source>
        <dbReference type="ARBA" id="ARBA00023136"/>
    </source>
</evidence>
<reference evidence="9" key="1">
    <citation type="submission" date="2017-08" db="EMBL/GenBank/DDBJ databases">
        <title>A dynamic microbial community with high functional redundancy inhabits the cold, oxic subseafloor aquifer.</title>
        <authorList>
            <person name="Tully B.J."/>
            <person name="Wheat C.G."/>
            <person name="Glazer B.T."/>
            <person name="Huber J.A."/>
        </authorList>
    </citation>
    <scope>NUCLEOTIDE SEQUENCE [LARGE SCALE GENOMIC DNA]</scope>
</reference>
<evidence type="ECO:0000256" key="3">
    <source>
        <dbReference type="ARBA" id="ARBA00022692"/>
    </source>
</evidence>
<dbReference type="PANTHER" id="PTHR33885:SF3">
    <property type="entry name" value="PHAGE SHOCK PROTEIN C"/>
    <property type="match status" value="1"/>
</dbReference>
<evidence type="ECO:0000313" key="8">
    <source>
        <dbReference type="EMBL" id="PCI76877.1"/>
    </source>
</evidence>
<evidence type="ECO:0000259" key="7">
    <source>
        <dbReference type="Pfam" id="PF04024"/>
    </source>
</evidence>
<evidence type="ECO:0000256" key="1">
    <source>
        <dbReference type="ARBA" id="ARBA00004162"/>
    </source>
</evidence>
<dbReference type="AlphaFoldDB" id="A0A2A4X4B7"/>
<comment type="subcellular location">
    <subcellularLocation>
        <location evidence="1">Cell membrane</location>
        <topology evidence="1">Single-pass membrane protein</topology>
    </subcellularLocation>
</comment>
<feature type="domain" description="Phage shock protein PspC N-terminal" evidence="7">
    <location>
        <begin position="15"/>
        <end position="72"/>
    </location>
</feature>
<dbReference type="GO" id="GO:0005886">
    <property type="term" value="C:plasma membrane"/>
    <property type="evidence" value="ECO:0007669"/>
    <property type="project" value="UniProtKB-SubCell"/>
</dbReference>
<evidence type="ECO:0000256" key="6">
    <source>
        <dbReference type="SAM" id="Phobius"/>
    </source>
</evidence>
<gene>
    <name evidence="8" type="ORF">COB21_03820</name>
</gene>
<dbReference type="PANTHER" id="PTHR33885">
    <property type="entry name" value="PHAGE SHOCK PROTEIN C"/>
    <property type="match status" value="1"/>
</dbReference>
<organism evidence="8 9">
    <name type="scientific">Aerophobetes bacterium</name>
    <dbReference type="NCBI Taxonomy" id="2030807"/>
    <lineage>
        <taxon>Bacteria</taxon>
        <taxon>Candidatus Aerophobota</taxon>
    </lineage>
</organism>
<dbReference type="Pfam" id="PF04024">
    <property type="entry name" value="PspC"/>
    <property type="match status" value="1"/>
</dbReference>
<dbReference type="EMBL" id="NVUK01000023">
    <property type="protein sequence ID" value="PCI76877.1"/>
    <property type="molecule type" value="Genomic_DNA"/>
</dbReference>
<evidence type="ECO:0000256" key="4">
    <source>
        <dbReference type="ARBA" id="ARBA00022989"/>
    </source>
</evidence>
<name>A0A2A4X4B7_UNCAE</name>
<keyword evidence="2" id="KW-1003">Cell membrane</keyword>
<comment type="caution">
    <text evidence="8">The sequence shown here is derived from an EMBL/GenBank/DDBJ whole genome shotgun (WGS) entry which is preliminary data.</text>
</comment>
<evidence type="ECO:0000256" key="2">
    <source>
        <dbReference type="ARBA" id="ARBA00022475"/>
    </source>
</evidence>
<keyword evidence="3 6" id="KW-0812">Transmembrane</keyword>